<feature type="transmembrane region" description="Helical" evidence="1">
    <location>
        <begin position="213"/>
        <end position="234"/>
    </location>
</feature>
<evidence type="ECO:0000313" key="2">
    <source>
        <dbReference type="EMBL" id="SFG59674.1"/>
    </source>
</evidence>
<organism evidence="2 3">
    <name type="scientific">Planifilum fulgidum</name>
    <dbReference type="NCBI Taxonomy" id="201973"/>
    <lineage>
        <taxon>Bacteria</taxon>
        <taxon>Bacillati</taxon>
        <taxon>Bacillota</taxon>
        <taxon>Bacilli</taxon>
        <taxon>Bacillales</taxon>
        <taxon>Thermoactinomycetaceae</taxon>
        <taxon>Planifilum</taxon>
    </lineage>
</organism>
<keyword evidence="1" id="KW-1133">Transmembrane helix</keyword>
<keyword evidence="3" id="KW-1185">Reference proteome</keyword>
<evidence type="ECO:0000313" key="3">
    <source>
        <dbReference type="Proteomes" id="UP000198661"/>
    </source>
</evidence>
<dbReference type="Proteomes" id="UP000198661">
    <property type="component" value="Unassembled WGS sequence"/>
</dbReference>
<keyword evidence="1" id="KW-0472">Membrane</keyword>
<name>A0A1I2T3M9_9BACL</name>
<proteinExistence type="predicted"/>
<gene>
    <name evidence="2" type="ORF">SAMN04488025_1556</name>
</gene>
<accession>A0A1I2T3M9</accession>
<keyword evidence="1" id="KW-0812">Transmembrane</keyword>
<reference evidence="2 3" key="1">
    <citation type="submission" date="2016-10" db="EMBL/GenBank/DDBJ databases">
        <authorList>
            <person name="de Groot N.N."/>
        </authorList>
    </citation>
    <scope>NUCLEOTIDE SEQUENCE [LARGE SCALE GENOMIC DNA]</scope>
    <source>
        <strain evidence="2 3">DSM 44945</strain>
    </source>
</reference>
<dbReference type="EMBL" id="FOOK01000055">
    <property type="protein sequence ID" value="SFG59674.1"/>
    <property type="molecule type" value="Genomic_DNA"/>
</dbReference>
<dbReference type="AlphaFoldDB" id="A0A1I2T3M9"/>
<sequence length="311" mass="37595">MNMKKLNMKKLWRMAEKRVPNRVVQTVKQYKRGKETYYFLPFNLEYKGEIYYCVQYEPTEQILVVREDGTVPYYDEAKKVIELSARVAAANAALNIRAEHLLRTRTIQTYRHILSLLEKIEKELKDRLSPEIREDLETFRQVSKYQIEKRREMEDAIARGREVLEKVFQEFRVTEEDIKEMRKLQLQLGKAMYDRNQAQLRSFEKRERLMRALIFRIPPWKILLWMRYLILLFYHRNMMNRIRPEDKKPIQEMERAFRGEYTDSDIAILHKMKRSARNPSAPSTNLDREIPKENVTSWSNGFIGDRNDFRS</sequence>
<protein>
    <submittedName>
        <fullName evidence="2">Uncharacterized protein</fullName>
    </submittedName>
</protein>
<evidence type="ECO:0000256" key="1">
    <source>
        <dbReference type="SAM" id="Phobius"/>
    </source>
</evidence>